<keyword evidence="2" id="KW-0808">Transferase</keyword>
<dbReference type="CDD" id="cd04301">
    <property type="entry name" value="NAT_SF"/>
    <property type="match status" value="1"/>
</dbReference>
<evidence type="ECO:0000313" key="3">
    <source>
        <dbReference type="Proteomes" id="UP000324497"/>
    </source>
</evidence>
<gene>
    <name evidence="2" type="ORF">BSQ50_06030</name>
</gene>
<protein>
    <submittedName>
        <fullName evidence="2">GNAT family N-acetyltransferase</fullName>
    </submittedName>
</protein>
<accession>A0A3Q8CC78</accession>
<feature type="domain" description="N-acetyltransferase" evidence="1">
    <location>
        <begin position="3"/>
        <end position="155"/>
    </location>
</feature>
<dbReference type="Proteomes" id="UP000324497">
    <property type="component" value="Chromosome"/>
</dbReference>
<dbReference type="GO" id="GO:0016747">
    <property type="term" value="F:acyltransferase activity, transferring groups other than amino-acyl groups"/>
    <property type="evidence" value="ECO:0007669"/>
    <property type="project" value="InterPro"/>
</dbReference>
<dbReference type="RefSeq" id="WP_148126739.1">
    <property type="nucleotide sequence ID" value="NZ_CP018180.1"/>
</dbReference>
<dbReference type="KEGG" id="lng:BSQ50_06030"/>
<dbReference type="InterPro" id="IPR000182">
    <property type="entry name" value="GNAT_dom"/>
</dbReference>
<evidence type="ECO:0000313" key="2">
    <source>
        <dbReference type="EMBL" id="AUJ32151.1"/>
    </source>
</evidence>
<proteinExistence type="predicted"/>
<reference evidence="2 3" key="1">
    <citation type="submission" date="2016-11" db="EMBL/GenBank/DDBJ databases">
        <title>Interaction between Lactobacillus species and yeast in water kefir.</title>
        <authorList>
            <person name="Behr J."/>
            <person name="Xu D."/>
            <person name="Vogel R.F."/>
        </authorList>
    </citation>
    <scope>NUCLEOTIDE SEQUENCE [LARGE SCALE GENOMIC DNA]</scope>
    <source>
        <strain evidence="2 3">TMW 1.1827</strain>
    </source>
</reference>
<sequence length="159" mass="18183">MLTYIKKVSLQTNFLGLEPKEIDASFNLKKIHHLNDNLEASVSFIARDEESSQIIGLAQIARKLRIRFRNQAEIAISVDKEYWNHHIGSKLIEACIDQAANQWKIDGVYLEVLSDNQRAINLYKKQGFEIVGDLPILLTIDGNNKSGKMMFKNLKKIKV</sequence>
<organism evidence="2 3">
    <name type="scientific">Liquorilactobacillus nagelii</name>
    <dbReference type="NCBI Taxonomy" id="82688"/>
    <lineage>
        <taxon>Bacteria</taxon>
        <taxon>Bacillati</taxon>
        <taxon>Bacillota</taxon>
        <taxon>Bacilli</taxon>
        <taxon>Lactobacillales</taxon>
        <taxon>Lactobacillaceae</taxon>
        <taxon>Liquorilactobacillus</taxon>
    </lineage>
</organism>
<keyword evidence="3" id="KW-1185">Reference proteome</keyword>
<evidence type="ECO:0000259" key="1">
    <source>
        <dbReference type="PROSITE" id="PS51186"/>
    </source>
</evidence>
<dbReference type="InterPro" id="IPR016181">
    <property type="entry name" value="Acyl_CoA_acyltransferase"/>
</dbReference>
<dbReference type="PANTHER" id="PTHR43415">
    <property type="entry name" value="SPERMIDINE N(1)-ACETYLTRANSFERASE"/>
    <property type="match status" value="1"/>
</dbReference>
<dbReference type="AlphaFoldDB" id="A0A3Q8CC78"/>
<dbReference type="SUPFAM" id="SSF55729">
    <property type="entry name" value="Acyl-CoA N-acyltransferases (Nat)"/>
    <property type="match status" value="1"/>
</dbReference>
<dbReference type="EMBL" id="CP018180">
    <property type="protein sequence ID" value="AUJ32151.1"/>
    <property type="molecule type" value="Genomic_DNA"/>
</dbReference>
<dbReference type="PANTHER" id="PTHR43415:SF3">
    <property type="entry name" value="GNAT-FAMILY ACETYLTRANSFERASE"/>
    <property type="match status" value="1"/>
</dbReference>
<name>A0A3Q8CC78_9LACO</name>
<dbReference type="PROSITE" id="PS51186">
    <property type="entry name" value="GNAT"/>
    <property type="match status" value="1"/>
</dbReference>
<dbReference type="Gene3D" id="3.40.630.30">
    <property type="match status" value="1"/>
</dbReference>
<dbReference type="Pfam" id="PF00583">
    <property type="entry name" value="Acetyltransf_1"/>
    <property type="match status" value="1"/>
</dbReference>